<keyword evidence="6" id="KW-0411">Iron-sulfur</keyword>
<reference evidence="13 14" key="1">
    <citation type="submission" date="2019-01" db="EMBL/GenBank/DDBJ databases">
        <title>Nocardioides guangzhouensis sp. nov., an actinobacterium isolated from soil.</title>
        <authorList>
            <person name="Fu Y."/>
            <person name="Cai Y."/>
            <person name="Lin Z."/>
            <person name="Chen P."/>
        </authorList>
    </citation>
    <scope>NUCLEOTIDE SEQUENCE [LARGE SCALE GENOMIC DNA]</scope>
    <source>
        <strain evidence="13 14">NBRC 105384</strain>
    </source>
</reference>
<dbReference type="PANTHER" id="PTHR10134">
    <property type="entry name" value="CYTOCHROME B-C1 COMPLEX SUBUNIT RIESKE, MITOCHONDRIAL"/>
    <property type="match status" value="1"/>
</dbReference>
<sequence length="139" mass="13174">MLRGTAVGALALPVLAACGSDGGSGGGDGSGGTDGAAGGSGGSAGDTLVPTSDVPVDGGTILPDQQVVVTQPSDGDFKAFTAICTHQGCIVASVSGGTINCDCHGSKFSIEDGSVVNGPATAPLDAVEIAVKGDEVTRA</sequence>
<comment type="cofactor">
    <cofactor evidence="9">
        <name>[2Fe-2S] cluster</name>
        <dbReference type="ChEBI" id="CHEBI:190135"/>
    </cofactor>
</comment>
<dbReference type="OrthoDB" id="25106at2"/>
<protein>
    <recommendedName>
        <fullName evidence="2">Cytochrome bc1 complex Rieske iron-sulfur subunit</fullName>
    </recommendedName>
    <alternativeName>
        <fullName evidence="8">Cytochrome bc1 reductase complex subunit QcrA</fullName>
    </alternativeName>
</protein>
<dbReference type="CDD" id="cd03467">
    <property type="entry name" value="Rieske"/>
    <property type="match status" value="1"/>
</dbReference>
<proteinExistence type="predicted"/>
<keyword evidence="11" id="KW-0732">Signal</keyword>
<comment type="function">
    <text evidence="1">Iron-sulfur subunit of the cytochrome bc1 complex, an essential component of the respiratory electron transport chain required for ATP synthesis. The bc1 complex catalyzes the oxidation of menaquinol and the reduction of cytochrome c in the respiratory chain. The bc1 complex operates through a Q-cycle mechanism that couples electron transfer to generation of the proton gradient that drives ATP synthesis.</text>
</comment>
<feature type="domain" description="Rieske" evidence="12">
    <location>
        <begin position="46"/>
        <end position="138"/>
    </location>
</feature>
<evidence type="ECO:0000313" key="13">
    <source>
        <dbReference type="EMBL" id="RYU11645.1"/>
    </source>
</evidence>
<evidence type="ECO:0000256" key="8">
    <source>
        <dbReference type="ARBA" id="ARBA00029586"/>
    </source>
</evidence>
<feature type="signal peptide" evidence="11">
    <location>
        <begin position="1"/>
        <end position="16"/>
    </location>
</feature>
<name>A0A4Q5J2M7_9ACTN</name>
<dbReference type="EMBL" id="SDPU01000023">
    <property type="protein sequence ID" value="RYU11645.1"/>
    <property type="molecule type" value="Genomic_DNA"/>
</dbReference>
<keyword evidence="14" id="KW-1185">Reference proteome</keyword>
<feature type="compositionally biased region" description="Gly residues" evidence="10">
    <location>
        <begin position="23"/>
        <end position="44"/>
    </location>
</feature>
<evidence type="ECO:0000256" key="3">
    <source>
        <dbReference type="ARBA" id="ARBA00022714"/>
    </source>
</evidence>
<evidence type="ECO:0000256" key="4">
    <source>
        <dbReference type="ARBA" id="ARBA00022723"/>
    </source>
</evidence>
<organism evidence="13 14">
    <name type="scientific">Nocardioides iriomotensis</name>
    <dbReference type="NCBI Taxonomy" id="715784"/>
    <lineage>
        <taxon>Bacteria</taxon>
        <taxon>Bacillati</taxon>
        <taxon>Actinomycetota</taxon>
        <taxon>Actinomycetes</taxon>
        <taxon>Propionibacteriales</taxon>
        <taxon>Nocardioidaceae</taxon>
        <taxon>Nocardioides</taxon>
    </lineage>
</organism>
<dbReference type="Gene3D" id="2.102.10.10">
    <property type="entry name" value="Rieske [2Fe-2S] iron-sulphur domain"/>
    <property type="match status" value="1"/>
</dbReference>
<dbReference type="PROSITE" id="PS51257">
    <property type="entry name" value="PROKAR_LIPOPROTEIN"/>
    <property type="match status" value="1"/>
</dbReference>
<accession>A0A4Q5J2M7</accession>
<gene>
    <name evidence="13" type="ORF">ETU37_12520</name>
</gene>
<dbReference type="GO" id="GO:0004497">
    <property type="term" value="F:monooxygenase activity"/>
    <property type="evidence" value="ECO:0007669"/>
    <property type="project" value="UniProtKB-ARBA"/>
</dbReference>
<evidence type="ECO:0000256" key="2">
    <source>
        <dbReference type="ARBA" id="ARBA00015816"/>
    </source>
</evidence>
<evidence type="ECO:0000256" key="7">
    <source>
        <dbReference type="ARBA" id="ARBA00023157"/>
    </source>
</evidence>
<evidence type="ECO:0000313" key="14">
    <source>
        <dbReference type="Proteomes" id="UP000291189"/>
    </source>
</evidence>
<dbReference type="FunFam" id="2.102.10.10:FF:000016">
    <property type="entry name" value="Nitrite reductase/ring-hydroxylating ferredoxin subunit"/>
    <property type="match status" value="1"/>
</dbReference>
<keyword evidence="7" id="KW-1015">Disulfide bond</keyword>
<dbReference type="InterPro" id="IPR005805">
    <property type="entry name" value="Rieske_Fe-S_prot_C"/>
</dbReference>
<evidence type="ECO:0000259" key="12">
    <source>
        <dbReference type="PROSITE" id="PS51296"/>
    </source>
</evidence>
<dbReference type="InterPro" id="IPR014349">
    <property type="entry name" value="Rieske_Fe-S_prot"/>
</dbReference>
<keyword evidence="4" id="KW-0479">Metal-binding</keyword>
<dbReference type="PRINTS" id="PR00162">
    <property type="entry name" value="RIESKE"/>
</dbReference>
<dbReference type="SUPFAM" id="SSF50022">
    <property type="entry name" value="ISP domain"/>
    <property type="match status" value="1"/>
</dbReference>
<evidence type="ECO:0000256" key="6">
    <source>
        <dbReference type="ARBA" id="ARBA00023014"/>
    </source>
</evidence>
<evidence type="ECO:0000256" key="5">
    <source>
        <dbReference type="ARBA" id="ARBA00023004"/>
    </source>
</evidence>
<dbReference type="Pfam" id="PF00355">
    <property type="entry name" value="Rieske"/>
    <property type="match status" value="1"/>
</dbReference>
<dbReference type="PROSITE" id="PS51296">
    <property type="entry name" value="RIESKE"/>
    <property type="match status" value="1"/>
</dbReference>
<comment type="caution">
    <text evidence="13">The sequence shown here is derived from an EMBL/GenBank/DDBJ whole genome shotgun (WGS) entry which is preliminary data.</text>
</comment>
<keyword evidence="5" id="KW-0408">Iron</keyword>
<evidence type="ECO:0000256" key="9">
    <source>
        <dbReference type="ARBA" id="ARBA00034078"/>
    </source>
</evidence>
<dbReference type="Proteomes" id="UP000291189">
    <property type="component" value="Unassembled WGS sequence"/>
</dbReference>
<keyword evidence="3" id="KW-0001">2Fe-2S</keyword>
<dbReference type="InterPro" id="IPR036922">
    <property type="entry name" value="Rieske_2Fe-2S_sf"/>
</dbReference>
<dbReference type="AlphaFoldDB" id="A0A4Q5J2M7"/>
<dbReference type="GO" id="GO:0016020">
    <property type="term" value="C:membrane"/>
    <property type="evidence" value="ECO:0007669"/>
    <property type="project" value="InterPro"/>
</dbReference>
<feature type="region of interest" description="Disordered" evidence="10">
    <location>
        <begin position="23"/>
        <end position="60"/>
    </location>
</feature>
<evidence type="ECO:0000256" key="11">
    <source>
        <dbReference type="SAM" id="SignalP"/>
    </source>
</evidence>
<dbReference type="GO" id="GO:0046872">
    <property type="term" value="F:metal ion binding"/>
    <property type="evidence" value="ECO:0007669"/>
    <property type="project" value="UniProtKB-KW"/>
</dbReference>
<dbReference type="InterPro" id="IPR017941">
    <property type="entry name" value="Rieske_2Fe-2S"/>
</dbReference>
<feature type="chain" id="PRO_5039697875" description="Cytochrome bc1 complex Rieske iron-sulfur subunit" evidence="11">
    <location>
        <begin position="17"/>
        <end position="139"/>
    </location>
</feature>
<evidence type="ECO:0000256" key="10">
    <source>
        <dbReference type="SAM" id="MobiDB-lite"/>
    </source>
</evidence>
<dbReference type="GO" id="GO:0051537">
    <property type="term" value="F:2 iron, 2 sulfur cluster binding"/>
    <property type="evidence" value="ECO:0007669"/>
    <property type="project" value="UniProtKB-KW"/>
</dbReference>
<dbReference type="GO" id="GO:0016705">
    <property type="term" value="F:oxidoreductase activity, acting on paired donors, with incorporation or reduction of molecular oxygen"/>
    <property type="evidence" value="ECO:0007669"/>
    <property type="project" value="UniProtKB-ARBA"/>
</dbReference>
<evidence type="ECO:0000256" key="1">
    <source>
        <dbReference type="ARBA" id="ARBA00002494"/>
    </source>
</evidence>